<organism evidence="5 6">
    <name type="scientific">Saitozyma podzolica</name>
    <dbReference type="NCBI Taxonomy" id="1890683"/>
    <lineage>
        <taxon>Eukaryota</taxon>
        <taxon>Fungi</taxon>
        <taxon>Dikarya</taxon>
        <taxon>Basidiomycota</taxon>
        <taxon>Agaricomycotina</taxon>
        <taxon>Tremellomycetes</taxon>
        <taxon>Tremellales</taxon>
        <taxon>Trimorphomycetaceae</taxon>
        <taxon>Saitozyma</taxon>
    </lineage>
</organism>
<dbReference type="Pfam" id="PF08609">
    <property type="entry name" value="Fes1"/>
    <property type="match status" value="1"/>
</dbReference>
<dbReference type="InterPro" id="IPR013918">
    <property type="entry name" value="Nucleotide_exch_fac_Fes1"/>
</dbReference>
<dbReference type="InterPro" id="IPR011989">
    <property type="entry name" value="ARM-like"/>
</dbReference>
<feature type="region of interest" description="Disordered" evidence="3">
    <location>
        <begin position="1"/>
        <end position="69"/>
    </location>
</feature>
<dbReference type="PANTHER" id="PTHR19316">
    <property type="entry name" value="PROTEIN FOLDING REGULATOR"/>
    <property type="match status" value="1"/>
</dbReference>
<feature type="domain" description="Nucleotide exchange factor Fes1" evidence="4">
    <location>
        <begin position="4"/>
        <end position="146"/>
    </location>
</feature>
<gene>
    <name evidence="5" type="primary">FES1</name>
    <name evidence="5" type="ORF">EHS25_010292</name>
</gene>
<evidence type="ECO:0000313" key="5">
    <source>
        <dbReference type="EMBL" id="RSH91116.1"/>
    </source>
</evidence>
<sequence>MPDLNELLRWSIENSAPRDGDAPAASAPAPAAEQPLSLSFRPTSDPAAASSALHPSDPHFPLANNGPTALAPSEDVAAAASTPAAPARRDDLTTEMLDLIMGKSDSVVMKEKMALAVDESQDVADRVDALDDFEMLVELIDNANNMAVLKLWEPLLGLLDSEHNEIVTHAAWIIGTAVQNNIKAQAALYVHGALPKILSLIYPSDSASGPSHPASTRGKATYAFSASVKHWPLASSALSANSSQGYSVLRRGVSDPQAVIRRKMAFLVGTLVMQSNETYTGELPDETQTLIAGLEKEGVFNALVEALRTSDGDIEFEENAIRTLSQAAKQGALSDQERKALKGIWTTWGAEGQSERGLGGEDGKLVEQSLA</sequence>
<dbReference type="OrthoDB" id="10250458at2759"/>
<dbReference type="STRING" id="1890683.A0A427YJ55"/>
<feature type="region of interest" description="Disordered" evidence="3">
    <location>
        <begin position="352"/>
        <end position="371"/>
    </location>
</feature>
<dbReference type="SUPFAM" id="SSF48371">
    <property type="entry name" value="ARM repeat"/>
    <property type="match status" value="1"/>
</dbReference>
<evidence type="ECO:0000259" key="4">
    <source>
        <dbReference type="Pfam" id="PF08609"/>
    </source>
</evidence>
<evidence type="ECO:0000313" key="6">
    <source>
        <dbReference type="Proteomes" id="UP000279259"/>
    </source>
</evidence>
<dbReference type="InterPro" id="IPR050693">
    <property type="entry name" value="Hsp70_NEF-Inhibitors"/>
</dbReference>
<feature type="compositionally biased region" description="Low complexity" evidence="3">
    <location>
        <begin position="22"/>
        <end position="32"/>
    </location>
</feature>
<name>A0A427YJ55_9TREE</name>
<comment type="similarity">
    <text evidence="1">Belongs to the FES1 family.</text>
</comment>
<dbReference type="Gene3D" id="1.25.10.10">
    <property type="entry name" value="Leucine-rich Repeat Variant"/>
    <property type="match status" value="1"/>
</dbReference>
<dbReference type="Proteomes" id="UP000279259">
    <property type="component" value="Unassembled WGS sequence"/>
</dbReference>
<comment type="caution">
    <text evidence="5">The sequence shown here is derived from an EMBL/GenBank/DDBJ whole genome shotgun (WGS) entry which is preliminary data.</text>
</comment>
<proteinExistence type="inferred from homology"/>
<dbReference type="AlphaFoldDB" id="A0A427YJ55"/>
<dbReference type="InterPro" id="IPR016024">
    <property type="entry name" value="ARM-type_fold"/>
</dbReference>
<evidence type="ECO:0000256" key="2">
    <source>
        <dbReference type="ARBA" id="ARBA00022737"/>
    </source>
</evidence>
<accession>A0A427YJ55</accession>
<dbReference type="EMBL" id="RSCD01000009">
    <property type="protein sequence ID" value="RSH91116.1"/>
    <property type="molecule type" value="Genomic_DNA"/>
</dbReference>
<dbReference type="GO" id="GO:0005783">
    <property type="term" value="C:endoplasmic reticulum"/>
    <property type="evidence" value="ECO:0007669"/>
    <property type="project" value="TreeGrafter"/>
</dbReference>
<dbReference type="GO" id="GO:0000774">
    <property type="term" value="F:adenyl-nucleotide exchange factor activity"/>
    <property type="evidence" value="ECO:0007669"/>
    <property type="project" value="TreeGrafter"/>
</dbReference>
<keyword evidence="6" id="KW-1185">Reference proteome</keyword>
<evidence type="ECO:0000256" key="3">
    <source>
        <dbReference type="SAM" id="MobiDB-lite"/>
    </source>
</evidence>
<keyword evidence="2" id="KW-0677">Repeat</keyword>
<dbReference type="PANTHER" id="PTHR19316:SF18">
    <property type="entry name" value="HSP70-BINDING PROTEIN 1"/>
    <property type="match status" value="1"/>
</dbReference>
<evidence type="ECO:0000256" key="1">
    <source>
        <dbReference type="ARBA" id="ARBA00011045"/>
    </source>
</evidence>
<protein>
    <submittedName>
        <fullName evidence="5">Hsp70 nucleotide exchange factor fes1</fullName>
    </submittedName>
</protein>
<reference evidence="5 6" key="1">
    <citation type="submission" date="2018-11" db="EMBL/GenBank/DDBJ databases">
        <title>Genome sequence of Saitozyma podzolica DSM 27192.</title>
        <authorList>
            <person name="Aliyu H."/>
            <person name="Gorte O."/>
            <person name="Ochsenreither K."/>
        </authorList>
    </citation>
    <scope>NUCLEOTIDE SEQUENCE [LARGE SCALE GENOMIC DNA]</scope>
    <source>
        <strain evidence="5 6">DSM 27192</strain>
    </source>
</reference>